<dbReference type="Pfam" id="PF03765">
    <property type="entry name" value="CRAL_TRIO_N"/>
    <property type="match status" value="1"/>
</dbReference>
<sequence length="248" mass="28741">MEKNHETAITQMRKSLEKIGVSTQNYNDATLLRFLIARSIDVEKATKMFVEWKNWRDEFVPLGFISDSEVPHELGDEKMYLQGLSSIGQHPVLICKANRHFPSKDQLQFKKFVVHLLDKTIASSIKDGKETGNEKLIAVLDLEKISYKNVDARGFIIGFQFLQAYYPERLAKAYLLNMPWFFVRVWKMISYFLEKATLEKIIIVSNEEQRKDFVNQVGEDNLTEDHGGRGKLVLIQDVTVNHFPARNE</sequence>
<dbReference type="SMART" id="SM01100">
    <property type="entry name" value="CRAL_TRIO_N"/>
    <property type="match status" value="1"/>
</dbReference>
<keyword evidence="3" id="KW-1185">Reference proteome</keyword>
<accession>A0AAD4SKZ4</accession>
<dbReference type="InterPro" id="IPR036865">
    <property type="entry name" value="CRAL-TRIO_dom_sf"/>
</dbReference>
<dbReference type="SMART" id="SM00516">
    <property type="entry name" value="SEC14"/>
    <property type="match status" value="1"/>
</dbReference>
<name>A0AAD4SKZ4_9MAGN</name>
<evidence type="ECO:0000313" key="2">
    <source>
        <dbReference type="EMBL" id="KAI3909529.1"/>
    </source>
</evidence>
<dbReference type="PROSITE" id="PS50191">
    <property type="entry name" value="CRAL_TRIO"/>
    <property type="match status" value="1"/>
</dbReference>
<comment type="caution">
    <text evidence="2">The sequence shown here is derived from an EMBL/GenBank/DDBJ whole genome shotgun (WGS) entry which is preliminary data.</text>
</comment>
<dbReference type="CDD" id="cd00170">
    <property type="entry name" value="SEC14"/>
    <property type="match status" value="1"/>
</dbReference>
<organism evidence="2 3">
    <name type="scientific">Papaver atlanticum</name>
    <dbReference type="NCBI Taxonomy" id="357466"/>
    <lineage>
        <taxon>Eukaryota</taxon>
        <taxon>Viridiplantae</taxon>
        <taxon>Streptophyta</taxon>
        <taxon>Embryophyta</taxon>
        <taxon>Tracheophyta</taxon>
        <taxon>Spermatophyta</taxon>
        <taxon>Magnoliopsida</taxon>
        <taxon>Ranunculales</taxon>
        <taxon>Papaveraceae</taxon>
        <taxon>Papaveroideae</taxon>
        <taxon>Papaver</taxon>
    </lineage>
</organism>
<evidence type="ECO:0000259" key="1">
    <source>
        <dbReference type="PROSITE" id="PS50191"/>
    </source>
</evidence>
<dbReference type="InterPro" id="IPR036273">
    <property type="entry name" value="CRAL/TRIO_N_dom_sf"/>
</dbReference>
<dbReference type="PANTHER" id="PTHR46277">
    <property type="entry name" value="OS03G0850700 PROTEIN"/>
    <property type="match status" value="1"/>
</dbReference>
<dbReference type="AlphaFoldDB" id="A0AAD4SKZ4"/>
<protein>
    <recommendedName>
        <fullName evidence="1">CRAL-TRIO domain-containing protein</fullName>
    </recommendedName>
</protein>
<dbReference type="InterPro" id="IPR001251">
    <property type="entry name" value="CRAL-TRIO_dom"/>
</dbReference>
<gene>
    <name evidence="2" type="ORF">MKW98_013946</name>
</gene>
<dbReference type="Proteomes" id="UP001202328">
    <property type="component" value="Unassembled WGS sequence"/>
</dbReference>
<dbReference type="PANTHER" id="PTHR46277:SF7">
    <property type="entry name" value="CRAL-TRIO DOMAIN-CONTAINING PROTEIN"/>
    <property type="match status" value="1"/>
</dbReference>
<feature type="domain" description="CRAL-TRIO" evidence="1">
    <location>
        <begin position="91"/>
        <end position="234"/>
    </location>
</feature>
<dbReference type="Pfam" id="PF00650">
    <property type="entry name" value="CRAL_TRIO"/>
    <property type="match status" value="1"/>
</dbReference>
<dbReference type="Gene3D" id="3.40.525.10">
    <property type="entry name" value="CRAL-TRIO lipid binding domain"/>
    <property type="match status" value="1"/>
</dbReference>
<reference evidence="2" key="1">
    <citation type="submission" date="2022-04" db="EMBL/GenBank/DDBJ databases">
        <title>A functionally conserved STORR gene fusion in Papaver species that diverged 16.8 million years ago.</title>
        <authorList>
            <person name="Catania T."/>
        </authorList>
    </citation>
    <scope>NUCLEOTIDE SEQUENCE</scope>
    <source>
        <strain evidence="2">S-188037</strain>
    </source>
</reference>
<dbReference type="InterPro" id="IPR011074">
    <property type="entry name" value="CRAL/TRIO_N_dom"/>
</dbReference>
<dbReference type="EMBL" id="JAJJMB010010315">
    <property type="protein sequence ID" value="KAI3909529.1"/>
    <property type="molecule type" value="Genomic_DNA"/>
</dbReference>
<evidence type="ECO:0000313" key="3">
    <source>
        <dbReference type="Proteomes" id="UP001202328"/>
    </source>
</evidence>
<dbReference type="SUPFAM" id="SSF52087">
    <property type="entry name" value="CRAL/TRIO domain"/>
    <property type="match status" value="1"/>
</dbReference>
<proteinExistence type="predicted"/>
<dbReference type="SUPFAM" id="SSF46938">
    <property type="entry name" value="CRAL/TRIO N-terminal domain"/>
    <property type="match status" value="1"/>
</dbReference>